<accession>A0A2P2PDZ7</accession>
<dbReference type="AlphaFoldDB" id="A0A2P2PDZ7"/>
<reference evidence="1" key="1">
    <citation type="submission" date="2018-02" db="EMBL/GenBank/DDBJ databases">
        <title>Rhizophora mucronata_Transcriptome.</title>
        <authorList>
            <person name="Meera S.P."/>
            <person name="Sreeshan A."/>
            <person name="Augustine A."/>
        </authorList>
    </citation>
    <scope>NUCLEOTIDE SEQUENCE</scope>
    <source>
        <tissue evidence="1">Leaf</tissue>
    </source>
</reference>
<dbReference type="EMBL" id="GGEC01072469">
    <property type="protein sequence ID" value="MBX52953.1"/>
    <property type="molecule type" value="Transcribed_RNA"/>
</dbReference>
<protein>
    <submittedName>
        <fullName evidence="1">Uncharacterized protein</fullName>
    </submittedName>
</protein>
<organism evidence="1">
    <name type="scientific">Rhizophora mucronata</name>
    <name type="common">Asiatic mangrove</name>
    <dbReference type="NCBI Taxonomy" id="61149"/>
    <lineage>
        <taxon>Eukaryota</taxon>
        <taxon>Viridiplantae</taxon>
        <taxon>Streptophyta</taxon>
        <taxon>Embryophyta</taxon>
        <taxon>Tracheophyta</taxon>
        <taxon>Spermatophyta</taxon>
        <taxon>Magnoliopsida</taxon>
        <taxon>eudicotyledons</taxon>
        <taxon>Gunneridae</taxon>
        <taxon>Pentapetalae</taxon>
        <taxon>rosids</taxon>
        <taxon>fabids</taxon>
        <taxon>Malpighiales</taxon>
        <taxon>Rhizophoraceae</taxon>
        <taxon>Rhizophora</taxon>
    </lineage>
</organism>
<sequence length="19" mass="2256">MMPYVYPACLLFLSLFISF</sequence>
<name>A0A2P2PDZ7_RHIMU</name>
<proteinExistence type="predicted"/>
<evidence type="ECO:0000313" key="1">
    <source>
        <dbReference type="EMBL" id="MBX52953.1"/>
    </source>
</evidence>